<dbReference type="SUPFAM" id="SSF46689">
    <property type="entry name" value="Homeodomain-like"/>
    <property type="match status" value="3"/>
</dbReference>
<keyword evidence="4" id="KW-0539">Nucleus</keyword>
<reference evidence="9" key="1">
    <citation type="submission" date="2019-06" db="EMBL/GenBank/DDBJ databases">
        <authorList>
            <consortium name="Wellcome Sanger Institute Data Sharing"/>
        </authorList>
    </citation>
    <scope>NUCLEOTIDE SEQUENCE [LARGE SCALE GENOMIC DNA]</scope>
</reference>
<dbReference type="GO" id="GO:0000978">
    <property type="term" value="F:RNA polymerase II cis-regulatory region sequence-specific DNA binding"/>
    <property type="evidence" value="ECO:0007669"/>
    <property type="project" value="TreeGrafter"/>
</dbReference>
<dbReference type="Gene3D" id="1.10.10.60">
    <property type="entry name" value="Homeodomain-like"/>
    <property type="match status" value="4"/>
</dbReference>
<dbReference type="GO" id="GO:0019185">
    <property type="term" value="C:snRNA-activating protein complex"/>
    <property type="evidence" value="ECO:0007669"/>
    <property type="project" value="TreeGrafter"/>
</dbReference>
<organism evidence="9 10">
    <name type="scientific">Myripristis murdjan</name>
    <name type="common">pinecone soldierfish</name>
    <dbReference type="NCBI Taxonomy" id="586833"/>
    <lineage>
        <taxon>Eukaryota</taxon>
        <taxon>Metazoa</taxon>
        <taxon>Chordata</taxon>
        <taxon>Craniata</taxon>
        <taxon>Vertebrata</taxon>
        <taxon>Euteleostomi</taxon>
        <taxon>Actinopterygii</taxon>
        <taxon>Neopterygii</taxon>
        <taxon>Teleostei</taxon>
        <taxon>Neoteleostei</taxon>
        <taxon>Acanthomorphata</taxon>
        <taxon>Holocentriformes</taxon>
        <taxon>Holocentridae</taxon>
        <taxon>Myripristis</taxon>
    </lineage>
</organism>
<dbReference type="GO" id="GO:0001006">
    <property type="term" value="F:RNA polymerase III type 3 promoter sequence-specific DNA binding"/>
    <property type="evidence" value="ECO:0007669"/>
    <property type="project" value="TreeGrafter"/>
</dbReference>
<evidence type="ECO:0000259" key="8">
    <source>
        <dbReference type="PROSITE" id="PS51294"/>
    </source>
</evidence>
<dbReference type="InterPro" id="IPR009057">
    <property type="entry name" value="Homeodomain-like_sf"/>
</dbReference>
<proteinExistence type="predicted"/>
<dbReference type="PANTHER" id="PTHR46621">
    <property type="entry name" value="SNRNA-ACTIVATING PROTEIN COMPLEX SUBUNIT 4"/>
    <property type="match status" value="1"/>
</dbReference>
<dbReference type="InterPro" id="IPR051575">
    <property type="entry name" value="Myb-like_DNA-bd"/>
</dbReference>
<feature type="compositionally biased region" description="Basic and acidic residues" evidence="5">
    <location>
        <begin position="349"/>
        <end position="360"/>
    </location>
</feature>
<accession>A0A667X9V7</accession>
<name>A0A667X9V7_9TELE</name>
<feature type="domain" description="HTH myb-type" evidence="8">
    <location>
        <begin position="302"/>
        <end position="353"/>
    </location>
</feature>
<evidence type="ECO:0000256" key="3">
    <source>
        <dbReference type="ARBA" id="ARBA00023163"/>
    </source>
</evidence>
<sequence>MLITAFSLSVCLSLSLSPPLSLCLSVCLSLPLCLELVAQMSVKMYLGRFLKPYFKDKLTGLVRQTGRQAGRQKTLLIHAVTRDHLRRLTQPKLSRGKTEEELIGDRYEDHDWDKISNVDFEGTREASDLHLFWQNFLHPSINKSSWSREEVQQLGEISRRHQERDWEAVAQELGTNRTAFMCLQTFQRFVSRSLRHSSWSPEEDTALRELVERMRIGNYIPYTQMSYFMEGRGPDQLMYRWSQVLDPSLRKGAWSKEEDELLLHAVSRHGEKNWWKIRLEVPGRTDGACRDRYLDCLKAGIRKGPFDQQERNLLLLLVRKHGVGRWAKIAAEIPNRFDAQCMREWRKMTRERGGAGEKPRRTATQNQTNKKKRSRRHLEQSSEEEEGGEQVAYMDSDEEKEKKPKEKEEEEEQYVFPPLQEWVPVGNTISLVPQLVALPSPGHAHDRNSVRSTVVDQSEFRVVIGPTPRLLPEGQRFSANAMLMVTPGQLRADMLRQARRIKDKQLTSRRFQKSSYNNLVCEYKLMAAVTPWIGNMMIPAQTRTRQTTRQTAADALRQRAENIQLSSTPIFLLLLQTLNVDMMGCKEVIEKKKKHGMSWRPPVPPYSSPSFSKVINPKTMKGLLQQKAMKEEKAKHLDQQHQVILQELLQIQHTSAANTATATATPTTNTNTAISTASSATTQAAEHRSSPPSGDSQHESSDATSDPIPATSNPIPATSDPISATSDPIPETSNPIPATSDPIPATSDPISDPIPATSDPIPATSDPIPATSDPIPATSGPIPATSGPIPATSNPIPATSDPIPATSNPIPATSDPIPATSNPIPATSNPIPATSDPIPATSNPIPAASTPIPATSLLAPAGLVLTPRPQQLQRPAKLSLGPSPLGVRPALPRPHLPVIMPYKGTIRPDPAVPPPLRREALNFDPSLMFKEPREAVLDWLSGRKGVVVAGLDMALPYLPPFVSSLNTLSTLLCTKKALTRSALHILPQNEEQEEQEEEECVALVRQLVAERFATNPAYQLLKARFLSCFTVPALLATIEPTGRSSEPRPAEEEEEQEEEQEEDLKGRRIRPA</sequence>
<feature type="region of interest" description="Disordered" evidence="5">
    <location>
        <begin position="349"/>
        <end position="414"/>
    </location>
</feature>
<evidence type="ECO:0000256" key="4">
    <source>
        <dbReference type="ARBA" id="ARBA00023242"/>
    </source>
</evidence>
<dbReference type="Pfam" id="PF00249">
    <property type="entry name" value="Myb_DNA-binding"/>
    <property type="match status" value="2"/>
</dbReference>
<dbReference type="PROSITE" id="PS51294">
    <property type="entry name" value="HTH_MYB"/>
    <property type="match status" value="3"/>
</dbReference>
<feature type="domain" description="HTH myb-type" evidence="8">
    <location>
        <begin position="138"/>
        <end position="194"/>
    </location>
</feature>
<feature type="chain" id="PRO_5025390906" description="Small nuclear RNA activating complex, polypeptide 4" evidence="6">
    <location>
        <begin position="24"/>
        <end position="1072"/>
    </location>
</feature>
<protein>
    <recommendedName>
        <fullName evidence="11">Small nuclear RNA activating complex, polypeptide 4</fullName>
    </recommendedName>
</protein>
<evidence type="ECO:0000256" key="5">
    <source>
        <dbReference type="SAM" id="MobiDB-lite"/>
    </source>
</evidence>
<reference evidence="9" key="3">
    <citation type="submission" date="2025-09" db="UniProtKB">
        <authorList>
            <consortium name="Ensembl"/>
        </authorList>
    </citation>
    <scope>IDENTIFICATION</scope>
</reference>
<dbReference type="SMART" id="SM00717">
    <property type="entry name" value="SANT"/>
    <property type="match status" value="5"/>
</dbReference>
<feature type="region of interest" description="Disordered" evidence="5">
    <location>
        <begin position="1039"/>
        <end position="1072"/>
    </location>
</feature>
<feature type="region of interest" description="Disordered" evidence="5">
    <location>
        <begin position="660"/>
        <end position="844"/>
    </location>
</feature>
<feature type="signal peptide" evidence="6">
    <location>
        <begin position="1"/>
        <end position="23"/>
    </location>
</feature>
<dbReference type="InterPro" id="IPR017930">
    <property type="entry name" value="Myb_dom"/>
</dbReference>
<keyword evidence="3" id="KW-0804">Transcription</keyword>
<dbReference type="AlphaFoldDB" id="A0A667X9V7"/>
<feature type="domain" description="HTH myb-type" evidence="8">
    <location>
        <begin position="246"/>
        <end position="301"/>
    </location>
</feature>
<dbReference type="GO" id="GO:0042795">
    <property type="term" value="P:snRNA transcription by RNA polymerase II"/>
    <property type="evidence" value="ECO:0007669"/>
    <property type="project" value="TreeGrafter"/>
</dbReference>
<dbReference type="Ensembl" id="ENSMMDT00005012390.1">
    <property type="protein sequence ID" value="ENSMMDP00005012032.1"/>
    <property type="gene ID" value="ENSMMDG00005006392.1"/>
</dbReference>
<evidence type="ECO:0000256" key="2">
    <source>
        <dbReference type="ARBA" id="ARBA00023125"/>
    </source>
</evidence>
<feature type="domain" description="Myb-like" evidence="7">
    <location>
        <begin position="191"/>
        <end position="245"/>
    </location>
</feature>
<feature type="compositionally biased region" description="Polar residues" evidence="5">
    <location>
        <begin position="710"/>
        <end position="737"/>
    </location>
</feature>
<dbReference type="CDD" id="cd00167">
    <property type="entry name" value="SANT"/>
    <property type="match status" value="4"/>
</dbReference>
<feature type="domain" description="Myb-like" evidence="7">
    <location>
        <begin position="298"/>
        <end position="349"/>
    </location>
</feature>
<keyword evidence="10" id="KW-1185">Reference proteome</keyword>
<dbReference type="InterPro" id="IPR001005">
    <property type="entry name" value="SANT/Myb"/>
</dbReference>
<keyword evidence="1" id="KW-0805">Transcription regulation</keyword>
<evidence type="ECO:0000256" key="1">
    <source>
        <dbReference type="ARBA" id="ARBA00023015"/>
    </source>
</evidence>
<evidence type="ECO:0008006" key="11">
    <source>
        <dbReference type="Google" id="ProtNLM"/>
    </source>
</evidence>
<keyword evidence="2" id="KW-0238">DNA-binding</keyword>
<dbReference type="PANTHER" id="PTHR46621:SF1">
    <property type="entry name" value="SNRNA-ACTIVATING PROTEIN COMPLEX SUBUNIT 4"/>
    <property type="match status" value="1"/>
</dbReference>
<keyword evidence="6" id="KW-0732">Signal</keyword>
<dbReference type="GeneTree" id="ENSGT00940000160404"/>
<feature type="compositionally biased region" description="Polar residues" evidence="5">
    <location>
        <begin position="819"/>
        <end position="832"/>
    </location>
</feature>
<dbReference type="Proteomes" id="UP000472263">
    <property type="component" value="Chromosome 9"/>
</dbReference>
<evidence type="ECO:0000259" key="7">
    <source>
        <dbReference type="PROSITE" id="PS50090"/>
    </source>
</evidence>
<dbReference type="GO" id="GO:0042796">
    <property type="term" value="P:snRNA transcription by RNA polymerase III"/>
    <property type="evidence" value="ECO:0007669"/>
    <property type="project" value="TreeGrafter"/>
</dbReference>
<evidence type="ECO:0000313" key="9">
    <source>
        <dbReference type="Ensembl" id="ENSMMDP00005012032.1"/>
    </source>
</evidence>
<reference evidence="9" key="2">
    <citation type="submission" date="2025-08" db="UniProtKB">
        <authorList>
            <consortium name="Ensembl"/>
        </authorList>
    </citation>
    <scope>IDENTIFICATION</scope>
</reference>
<evidence type="ECO:0000313" key="10">
    <source>
        <dbReference type="Proteomes" id="UP000472263"/>
    </source>
</evidence>
<evidence type="ECO:0000256" key="6">
    <source>
        <dbReference type="SAM" id="SignalP"/>
    </source>
</evidence>
<dbReference type="PROSITE" id="PS50090">
    <property type="entry name" value="MYB_LIKE"/>
    <property type="match status" value="4"/>
</dbReference>
<feature type="domain" description="Myb-like" evidence="7">
    <location>
        <begin position="246"/>
        <end position="297"/>
    </location>
</feature>
<feature type="compositionally biased region" description="Low complexity" evidence="5">
    <location>
        <begin position="660"/>
        <end position="684"/>
    </location>
</feature>
<gene>
    <name evidence="9" type="primary">snapc4</name>
</gene>
<feature type="domain" description="Myb-like" evidence="7">
    <location>
        <begin position="138"/>
        <end position="190"/>
    </location>
</feature>
<feature type="compositionally biased region" description="Acidic residues" evidence="5">
    <location>
        <begin position="1051"/>
        <end position="1062"/>
    </location>
</feature>